<evidence type="ECO:0000313" key="2">
    <source>
        <dbReference type="EMBL" id="CCO56316.1"/>
    </source>
</evidence>
<gene>
    <name evidence="2" type="ORF">VIBNI_A0105</name>
</gene>
<dbReference type="OrthoDB" id="5906237at2"/>
<dbReference type="KEGG" id="vni:VIBNI_A0105"/>
<keyword evidence="1" id="KW-1133">Transmembrane helix</keyword>
<keyword evidence="1" id="KW-0472">Membrane</keyword>
<evidence type="ECO:0000256" key="1">
    <source>
        <dbReference type="SAM" id="Phobius"/>
    </source>
</evidence>
<feature type="transmembrane region" description="Helical" evidence="1">
    <location>
        <begin position="58"/>
        <end position="75"/>
    </location>
</feature>
<dbReference type="InterPro" id="IPR009883">
    <property type="entry name" value="YgfX"/>
</dbReference>
<proteinExistence type="predicted"/>
<dbReference type="EMBL" id="FO203526">
    <property type="protein sequence ID" value="CCO56316.1"/>
    <property type="molecule type" value="Genomic_DNA"/>
</dbReference>
<organism evidence="2 3">
    <name type="scientific">Vibrio nigripulchritudo</name>
    <dbReference type="NCBI Taxonomy" id="28173"/>
    <lineage>
        <taxon>Bacteria</taxon>
        <taxon>Pseudomonadati</taxon>
        <taxon>Pseudomonadota</taxon>
        <taxon>Gammaproteobacteria</taxon>
        <taxon>Vibrionales</taxon>
        <taxon>Vibrionaceae</taxon>
        <taxon>Vibrio</taxon>
    </lineage>
</organism>
<reference evidence="2 3" key="1">
    <citation type="journal article" date="2013" name="ISME J.">
        <title>Comparative genomics of pathogenic lineages of Vibrio nigripulchritudo identifies virulence-associated traits.</title>
        <authorList>
            <person name="Goudenege D."/>
            <person name="Labreuche Y."/>
            <person name="Krin E."/>
            <person name="Ansquer D."/>
            <person name="Mangenot S."/>
            <person name="Calteau A."/>
            <person name="Medigue C."/>
            <person name="Mazel D."/>
            <person name="Polz M.F."/>
            <person name="Le Roux F."/>
        </authorList>
    </citation>
    <scope>NUCLEOTIDE SEQUENCE [LARGE SCALE GENOMIC DNA]</scope>
    <source>
        <strain evidence="3">SnF1</strain>
    </source>
</reference>
<accession>U4K1B6</accession>
<keyword evidence="3" id="KW-1185">Reference proteome</keyword>
<evidence type="ECO:0000313" key="3">
    <source>
        <dbReference type="Proteomes" id="UP000016895"/>
    </source>
</evidence>
<name>U4K1B6_9VIBR</name>
<keyword evidence="1" id="KW-0812">Transmembrane</keyword>
<dbReference type="RefSeq" id="WP_022549533.1">
    <property type="nucleotide sequence ID" value="NC_022528.1"/>
</dbReference>
<dbReference type="Pfam" id="PF07254">
    <property type="entry name" value="Cpta_toxin"/>
    <property type="match status" value="1"/>
</dbReference>
<dbReference type="STRING" id="28173.VIBNI_A0105"/>
<dbReference type="AlphaFoldDB" id="U4K1B6"/>
<sequence length="111" mass="12993">MAFLSWAFVASPAPLLLTCFVFLTLFPYFRRVLAAREPTGLMRWENERTFYVNRDKRVLSHAWIEVAFVGVLLIFEDKSRLFVWRDACSDEEYRALLRSLGLLGTTNPEEQ</sequence>
<dbReference type="Proteomes" id="UP000016895">
    <property type="component" value="Chromosome 1"/>
</dbReference>
<protein>
    <submittedName>
        <fullName evidence="2">Uncharacterized protein</fullName>
    </submittedName>
</protein>